<sequence length="88" mass="10357">MLLLRLIELLLTPHPPQAFLVLLLKWPELVLPLSPIIHTESVHTYDQVTRFNGRSFSFIFQPLPFFDLLLFSFRVPRIRFLAVKEVDV</sequence>
<evidence type="ECO:0000256" key="1">
    <source>
        <dbReference type="SAM" id="SignalP"/>
    </source>
</evidence>
<dbReference type="AlphaFoldDB" id="A0A6A5KJ21"/>
<dbReference type="EMBL" id="ML975252">
    <property type="protein sequence ID" value="KAF1838375.1"/>
    <property type="molecule type" value="Genomic_DNA"/>
</dbReference>
<gene>
    <name evidence="2" type="ORF">BDW02DRAFT_564975</name>
</gene>
<accession>A0A6A5KJ21</accession>
<evidence type="ECO:0000313" key="2">
    <source>
        <dbReference type="EMBL" id="KAF1838375.1"/>
    </source>
</evidence>
<evidence type="ECO:0000313" key="3">
    <source>
        <dbReference type="Proteomes" id="UP000800040"/>
    </source>
</evidence>
<feature type="chain" id="PRO_5025485889" description="Secreted protein" evidence="1">
    <location>
        <begin position="19"/>
        <end position="88"/>
    </location>
</feature>
<dbReference type="Proteomes" id="UP000800040">
    <property type="component" value="Unassembled WGS sequence"/>
</dbReference>
<reference evidence="2" key="1">
    <citation type="submission" date="2020-01" db="EMBL/GenBank/DDBJ databases">
        <authorList>
            <consortium name="DOE Joint Genome Institute"/>
            <person name="Haridas S."/>
            <person name="Albert R."/>
            <person name="Binder M."/>
            <person name="Bloem J."/>
            <person name="Labutti K."/>
            <person name="Salamov A."/>
            <person name="Andreopoulos B."/>
            <person name="Baker S.E."/>
            <person name="Barry K."/>
            <person name="Bills G."/>
            <person name="Bluhm B.H."/>
            <person name="Cannon C."/>
            <person name="Castanera R."/>
            <person name="Culley D.E."/>
            <person name="Daum C."/>
            <person name="Ezra D."/>
            <person name="Gonzalez J.B."/>
            <person name="Henrissat B."/>
            <person name="Kuo A."/>
            <person name="Liang C."/>
            <person name="Lipzen A."/>
            <person name="Lutzoni F."/>
            <person name="Magnuson J."/>
            <person name="Mondo S."/>
            <person name="Nolan M."/>
            <person name="Ohm R."/>
            <person name="Pangilinan J."/>
            <person name="Park H.-J."/>
            <person name="Ramirez L."/>
            <person name="Alfaro M."/>
            <person name="Sun H."/>
            <person name="Tritt A."/>
            <person name="Yoshinaga Y."/>
            <person name="Zwiers L.-H."/>
            <person name="Turgeon B.G."/>
            <person name="Goodwin S.B."/>
            <person name="Spatafora J.W."/>
            <person name="Crous P.W."/>
            <person name="Grigoriev I.V."/>
        </authorList>
    </citation>
    <scope>NUCLEOTIDE SEQUENCE</scope>
    <source>
        <strain evidence="2">P77</strain>
    </source>
</reference>
<proteinExistence type="predicted"/>
<name>A0A6A5KJ21_9PLEO</name>
<feature type="signal peptide" evidence="1">
    <location>
        <begin position="1"/>
        <end position="18"/>
    </location>
</feature>
<protein>
    <recommendedName>
        <fullName evidence="4">Secreted protein</fullName>
    </recommendedName>
</protein>
<organism evidence="2 3">
    <name type="scientific">Decorospora gaudefroyi</name>
    <dbReference type="NCBI Taxonomy" id="184978"/>
    <lineage>
        <taxon>Eukaryota</taxon>
        <taxon>Fungi</taxon>
        <taxon>Dikarya</taxon>
        <taxon>Ascomycota</taxon>
        <taxon>Pezizomycotina</taxon>
        <taxon>Dothideomycetes</taxon>
        <taxon>Pleosporomycetidae</taxon>
        <taxon>Pleosporales</taxon>
        <taxon>Pleosporineae</taxon>
        <taxon>Pleosporaceae</taxon>
        <taxon>Decorospora</taxon>
    </lineage>
</organism>
<keyword evidence="1" id="KW-0732">Signal</keyword>
<evidence type="ECO:0008006" key="4">
    <source>
        <dbReference type="Google" id="ProtNLM"/>
    </source>
</evidence>
<keyword evidence="3" id="KW-1185">Reference proteome</keyword>